<protein>
    <submittedName>
        <fullName evidence="1">Permease component</fullName>
    </submittedName>
</protein>
<comment type="caution">
    <text evidence="1">The sequence shown here is derived from an EMBL/GenBank/DDBJ whole genome shotgun (WGS) entry which is preliminary data.</text>
</comment>
<dbReference type="AlphaFoldDB" id="A0AAN4Q0S4"/>
<proteinExistence type="predicted"/>
<name>A0AAN4Q0S4_PSESF</name>
<evidence type="ECO:0000313" key="2">
    <source>
        <dbReference type="Proteomes" id="UP000248291"/>
    </source>
</evidence>
<sequence length="79" mass="9328">MVSLYTFDTINQECQAGLFRYTQRSSAHELWLNRPKRDPLELGKNEPTFYAMMIGFQPYCSLSYRLHFCVKASKRQSVK</sequence>
<evidence type="ECO:0000313" key="1">
    <source>
        <dbReference type="EMBL" id="GBH14966.1"/>
    </source>
</evidence>
<gene>
    <name evidence="1" type="ORF">KPSA3_00882</name>
</gene>
<organism evidence="1 2">
    <name type="scientific">Pseudomonas syringae pv. actinidiae</name>
    <dbReference type="NCBI Taxonomy" id="103796"/>
    <lineage>
        <taxon>Bacteria</taxon>
        <taxon>Pseudomonadati</taxon>
        <taxon>Pseudomonadota</taxon>
        <taxon>Gammaproteobacteria</taxon>
        <taxon>Pseudomonadales</taxon>
        <taxon>Pseudomonadaceae</taxon>
        <taxon>Pseudomonas</taxon>
        <taxon>Pseudomonas syringae</taxon>
    </lineage>
</organism>
<accession>A0AAN4Q0S4</accession>
<dbReference type="EMBL" id="BGKA01000025">
    <property type="protein sequence ID" value="GBH14966.1"/>
    <property type="molecule type" value="Genomic_DNA"/>
</dbReference>
<reference evidence="1 2" key="1">
    <citation type="submission" date="2018-04" db="EMBL/GenBank/DDBJ databases">
        <title>Draft genome sequence of Pseudomonas syringae pv. actinidiae biovar 3 strains isolated from kiwifruit in Kagawa prefecture.</title>
        <authorList>
            <person name="Tabuchi M."/>
            <person name="Saito M."/>
            <person name="Fujiwara S."/>
            <person name="Sasa N."/>
            <person name="Akimitsu K."/>
            <person name="Gomi K."/>
            <person name="Konishi-Sugita S."/>
            <person name="Hamano K."/>
            <person name="Kataoka I."/>
        </authorList>
    </citation>
    <scope>NUCLEOTIDE SEQUENCE [LARGE SCALE GENOMIC DNA]</scope>
    <source>
        <strain evidence="1 2">MAFF212211</strain>
    </source>
</reference>
<dbReference type="Proteomes" id="UP000248291">
    <property type="component" value="Unassembled WGS sequence"/>
</dbReference>